<feature type="domain" description="Serine/threonine specific protein phosphatases" evidence="7">
    <location>
        <begin position="128"/>
        <end position="133"/>
    </location>
</feature>
<evidence type="ECO:0000256" key="2">
    <source>
        <dbReference type="ARBA" id="ARBA00022801"/>
    </source>
</evidence>
<accession>A0AAV5FXN3</accession>
<protein>
    <recommendedName>
        <fullName evidence="5">Serine/threonine-protein phosphatase</fullName>
        <ecNumber evidence="5">3.1.3.16</ecNumber>
    </recommendedName>
</protein>
<dbReference type="GO" id="GO:0004722">
    <property type="term" value="F:protein serine/threonine phosphatase activity"/>
    <property type="evidence" value="ECO:0007669"/>
    <property type="project" value="UniProtKB-EC"/>
</dbReference>
<evidence type="ECO:0000313" key="8">
    <source>
        <dbReference type="EMBL" id="GJN40404.1"/>
    </source>
</evidence>
<feature type="compositionally biased region" description="Low complexity" evidence="6">
    <location>
        <begin position="270"/>
        <end position="281"/>
    </location>
</feature>
<dbReference type="Pfam" id="PF00149">
    <property type="entry name" value="Metallophos"/>
    <property type="match status" value="1"/>
</dbReference>
<name>A0AAV5FXN3_ELECO</name>
<dbReference type="InterPro" id="IPR050341">
    <property type="entry name" value="PP1_catalytic_subunit"/>
</dbReference>
<dbReference type="Proteomes" id="UP001054889">
    <property type="component" value="Unassembled WGS sequence"/>
</dbReference>
<dbReference type="Pfam" id="PF16891">
    <property type="entry name" value="STPPase_N"/>
    <property type="match status" value="1"/>
</dbReference>
<dbReference type="InterPro" id="IPR004843">
    <property type="entry name" value="Calcineurin-like_PHP"/>
</dbReference>
<comment type="similarity">
    <text evidence="5">Belongs to the PPP phosphatase family.</text>
</comment>
<dbReference type="GO" id="GO:0046872">
    <property type="term" value="F:metal ion binding"/>
    <property type="evidence" value="ECO:0007669"/>
    <property type="project" value="UniProtKB-KW"/>
</dbReference>
<evidence type="ECO:0000259" key="7">
    <source>
        <dbReference type="PROSITE" id="PS00125"/>
    </source>
</evidence>
<sequence>MELRLGGVDDMIRRLVDVRRWAAGNNKMSQQVVSEWEIRQLCAGAKEVFMRQPNLLELDAPINICGDVHGQYRDLLRMFKECGFPHQQNNNNKHLFLGDYVDRGEQSIETACLLLAYKVRYPEHFFLLRGNHEVASVNRIYGFYDECKRRYSVRLWRAFTDCFNCLPVAALVDDRILCVHGGISPHLRSLDQIRELPRPSDVPDSGLRTLACSATSYGRTPPSLVSEDGLPTKKGESPTPSAPTCSTSSYEATTSTYSAGRIRWFRTDTSSSQIEDSSPSSPRQITAESLTMMEQ</sequence>
<evidence type="ECO:0000313" key="9">
    <source>
        <dbReference type="Proteomes" id="UP001054889"/>
    </source>
</evidence>
<dbReference type="EMBL" id="BQKI01000120">
    <property type="protein sequence ID" value="GJN40404.1"/>
    <property type="molecule type" value="Genomic_DNA"/>
</dbReference>
<evidence type="ECO:0000256" key="1">
    <source>
        <dbReference type="ARBA" id="ARBA00022723"/>
    </source>
</evidence>
<dbReference type="SUPFAM" id="SSF56300">
    <property type="entry name" value="Metallo-dependent phosphatases"/>
    <property type="match status" value="1"/>
</dbReference>
<feature type="region of interest" description="Disordered" evidence="6">
    <location>
        <begin position="218"/>
        <end position="254"/>
    </location>
</feature>
<keyword evidence="1" id="KW-0479">Metal-binding</keyword>
<dbReference type="PANTHER" id="PTHR11668:SF438">
    <property type="entry name" value="SERINE_THREONINE-PROTEIN PHOSPHATASE"/>
    <property type="match status" value="1"/>
</dbReference>
<dbReference type="AlphaFoldDB" id="A0AAV5FXN3"/>
<dbReference type="SMART" id="SM00156">
    <property type="entry name" value="PP2Ac"/>
    <property type="match status" value="1"/>
</dbReference>
<keyword evidence="3" id="KW-0904">Protein phosphatase</keyword>
<evidence type="ECO:0000256" key="5">
    <source>
        <dbReference type="RuleBase" id="RU004273"/>
    </source>
</evidence>
<dbReference type="PROSITE" id="PS00125">
    <property type="entry name" value="SER_THR_PHOSPHATASE"/>
    <property type="match status" value="1"/>
</dbReference>
<dbReference type="InterPro" id="IPR031675">
    <property type="entry name" value="STPPase_N"/>
</dbReference>
<feature type="compositionally biased region" description="Polar residues" evidence="6">
    <location>
        <begin position="282"/>
        <end position="295"/>
    </location>
</feature>
<comment type="catalytic activity">
    <reaction evidence="5">
        <text>O-phospho-L-threonyl-[protein] + H2O = L-threonyl-[protein] + phosphate</text>
        <dbReference type="Rhea" id="RHEA:47004"/>
        <dbReference type="Rhea" id="RHEA-COMP:11060"/>
        <dbReference type="Rhea" id="RHEA-COMP:11605"/>
        <dbReference type="ChEBI" id="CHEBI:15377"/>
        <dbReference type="ChEBI" id="CHEBI:30013"/>
        <dbReference type="ChEBI" id="CHEBI:43474"/>
        <dbReference type="ChEBI" id="CHEBI:61977"/>
        <dbReference type="EC" id="3.1.3.16"/>
    </reaction>
</comment>
<keyword evidence="4" id="KW-0464">Manganese</keyword>
<reference evidence="8" key="2">
    <citation type="submission" date="2021-12" db="EMBL/GenBank/DDBJ databases">
        <title>Resequencing data analysis of finger millet.</title>
        <authorList>
            <person name="Hatakeyama M."/>
            <person name="Aluri S."/>
            <person name="Balachadran M.T."/>
            <person name="Sivarajan S.R."/>
            <person name="Poveda L."/>
            <person name="Shimizu-Inatsugi R."/>
            <person name="Schlapbach R."/>
            <person name="Sreeman S.M."/>
            <person name="Shimizu K.K."/>
        </authorList>
    </citation>
    <scope>NUCLEOTIDE SEQUENCE</scope>
</reference>
<dbReference type="InterPro" id="IPR029052">
    <property type="entry name" value="Metallo-depent_PP-like"/>
</dbReference>
<keyword evidence="2 5" id="KW-0378">Hydrolase</keyword>
<evidence type="ECO:0000256" key="3">
    <source>
        <dbReference type="ARBA" id="ARBA00022912"/>
    </source>
</evidence>
<dbReference type="PANTHER" id="PTHR11668">
    <property type="entry name" value="SERINE/THREONINE PROTEIN PHOSPHATASE"/>
    <property type="match status" value="1"/>
</dbReference>
<gene>
    <name evidence="8" type="primary">gb29611</name>
    <name evidence="8" type="ORF">PR202_gb29611</name>
</gene>
<evidence type="ECO:0000256" key="4">
    <source>
        <dbReference type="ARBA" id="ARBA00023211"/>
    </source>
</evidence>
<organism evidence="8 9">
    <name type="scientific">Eleusine coracana subsp. coracana</name>
    <dbReference type="NCBI Taxonomy" id="191504"/>
    <lineage>
        <taxon>Eukaryota</taxon>
        <taxon>Viridiplantae</taxon>
        <taxon>Streptophyta</taxon>
        <taxon>Embryophyta</taxon>
        <taxon>Tracheophyta</taxon>
        <taxon>Spermatophyta</taxon>
        <taxon>Magnoliopsida</taxon>
        <taxon>Liliopsida</taxon>
        <taxon>Poales</taxon>
        <taxon>Poaceae</taxon>
        <taxon>PACMAD clade</taxon>
        <taxon>Chloridoideae</taxon>
        <taxon>Cynodonteae</taxon>
        <taxon>Eleusininae</taxon>
        <taxon>Eleusine</taxon>
    </lineage>
</organism>
<dbReference type="Gene3D" id="3.60.21.10">
    <property type="match status" value="1"/>
</dbReference>
<keyword evidence="9" id="KW-1185">Reference proteome</keyword>
<reference evidence="8" key="1">
    <citation type="journal article" date="2018" name="DNA Res.">
        <title>Multiple hybrid de novo genome assembly of finger millet, an orphan allotetraploid crop.</title>
        <authorList>
            <person name="Hatakeyama M."/>
            <person name="Aluri S."/>
            <person name="Balachadran M.T."/>
            <person name="Sivarajan S.R."/>
            <person name="Patrignani A."/>
            <person name="Gruter S."/>
            <person name="Poveda L."/>
            <person name="Shimizu-Inatsugi R."/>
            <person name="Baeten J."/>
            <person name="Francoijs K.J."/>
            <person name="Nataraja K.N."/>
            <person name="Reddy Y.A.N."/>
            <person name="Phadnis S."/>
            <person name="Ravikumar R.L."/>
            <person name="Schlapbach R."/>
            <person name="Sreeman S.M."/>
            <person name="Shimizu K.K."/>
        </authorList>
    </citation>
    <scope>NUCLEOTIDE SEQUENCE</scope>
</reference>
<feature type="compositionally biased region" description="Low complexity" evidence="6">
    <location>
        <begin position="237"/>
        <end position="254"/>
    </location>
</feature>
<dbReference type="GO" id="GO:0005737">
    <property type="term" value="C:cytoplasm"/>
    <property type="evidence" value="ECO:0007669"/>
    <property type="project" value="TreeGrafter"/>
</dbReference>
<comment type="caution">
    <text evidence="8">The sequence shown here is derived from an EMBL/GenBank/DDBJ whole genome shotgun (WGS) entry which is preliminary data.</text>
</comment>
<dbReference type="PRINTS" id="PR00114">
    <property type="entry name" value="STPHPHTASE"/>
</dbReference>
<dbReference type="InterPro" id="IPR006186">
    <property type="entry name" value="Ser/Thr-sp_prot-phosphatase"/>
</dbReference>
<feature type="region of interest" description="Disordered" evidence="6">
    <location>
        <begin position="268"/>
        <end position="295"/>
    </location>
</feature>
<dbReference type="GO" id="GO:0005634">
    <property type="term" value="C:nucleus"/>
    <property type="evidence" value="ECO:0007669"/>
    <property type="project" value="TreeGrafter"/>
</dbReference>
<proteinExistence type="inferred from homology"/>
<dbReference type="EC" id="3.1.3.16" evidence="5"/>
<evidence type="ECO:0000256" key="6">
    <source>
        <dbReference type="SAM" id="MobiDB-lite"/>
    </source>
</evidence>